<keyword evidence="2" id="KW-1185">Reference proteome</keyword>
<organism evidence="1 2">
    <name type="scientific">Halopseudomonas pertucinogena</name>
    <dbReference type="NCBI Taxonomy" id="86175"/>
    <lineage>
        <taxon>Bacteria</taxon>
        <taxon>Pseudomonadati</taxon>
        <taxon>Pseudomonadota</taxon>
        <taxon>Gammaproteobacteria</taxon>
        <taxon>Pseudomonadales</taxon>
        <taxon>Pseudomonadaceae</taxon>
        <taxon>Halopseudomonas</taxon>
    </lineage>
</organism>
<dbReference type="InterPro" id="IPR006311">
    <property type="entry name" value="TAT_signal"/>
</dbReference>
<evidence type="ECO:0008006" key="3">
    <source>
        <dbReference type="Google" id="ProtNLM"/>
    </source>
</evidence>
<dbReference type="Proteomes" id="UP000633263">
    <property type="component" value="Unassembled WGS sequence"/>
</dbReference>
<dbReference type="RefSeq" id="WP_188634905.1">
    <property type="nucleotide sequence ID" value="NZ_BMNN01000001.1"/>
</dbReference>
<evidence type="ECO:0000313" key="1">
    <source>
        <dbReference type="EMBL" id="GGI90770.1"/>
    </source>
</evidence>
<name>A0ABQ2CJY7_9GAMM</name>
<protein>
    <recommendedName>
        <fullName evidence="3">Twin-arginine translocation pathway signal protein</fullName>
    </recommendedName>
</protein>
<dbReference type="PROSITE" id="PS51318">
    <property type="entry name" value="TAT"/>
    <property type="match status" value="1"/>
</dbReference>
<accession>A0ABQ2CJY7</accession>
<dbReference type="EMBL" id="BMNN01000001">
    <property type="protein sequence ID" value="GGI90770.1"/>
    <property type="molecule type" value="Genomic_DNA"/>
</dbReference>
<gene>
    <name evidence="1" type="ORF">GCM10009083_03940</name>
</gene>
<sequence>MSKVFTSPSGLSRRQLLKVGLFGTVVLASAGGIAIVAGRTDTAAAGFRQLRQSDLPMLRRIIPVILSGALPTGQPAAAVEEVLQALDNNLDRLSPSLNGQIMQLFDLLTLGVTRGPATGIWGQWEDASDEAVRNFLRRWEGSSLALLQQGQNALTNLILLACYSSPAAWPQCGYPGPPGI</sequence>
<proteinExistence type="predicted"/>
<evidence type="ECO:0000313" key="2">
    <source>
        <dbReference type="Proteomes" id="UP000633263"/>
    </source>
</evidence>
<reference evidence="2" key="1">
    <citation type="journal article" date="2019" name="Int. J. Syst. Evol. Microbiol.">
        <title>The Global Catalogue of Microorganisms (GCM) 10K type strain sequencing project: providing services to taxonomists for standard genome sequencing and annotation.</title>
        <authorList>
            <consortium name="The Broad Institute Genomics Platform"/>
            <consortium name="The Broad Institute Genome Sequencing Center for Infectious Disease"/>
            <person name="Wu L."/>
            <person name="Ma J."/>
        </authorList>
    </citation>
    <scope>NUCLEOTIDE SEQUENCE [LARGE SCALE GENOMIC DNA]</scope>
    <source>
        <strain evidence="2">JCM 11590</strain>
    </source>
</reference>
<comment type="caution">
    <text evidence="1">The sequence shown here is derived from an EMBL/GenBank/DDBJ whole genome shotgun (WGS) entry which is preliminary data.</text>
</comment>